<feature type="compositionally biased region" description="Polar residues" evidence="1">
    <location>
        <begin position="335"/>
        <end position="352"/>
    </location>
</feature>
<feature type="compositionally biased region" description="Basic residues" evidence="1">
    <location>
        <begin position="580"/>
        <end position="607"/>
    </location>
</feature>
<feature type="compositionally biased region" description="Polar residues" evidence="1">
    <location>
        <begin position="859"/>
        <end position="873"/>
    </location>
</feature>
<feature type="compositionally biased region" description="Polar residues" evidence="1">
    <location>
        <begin position="292"/>
        <end position="304"/>
    </location>
</feature>
<proteinExistence type="predicted"/>
<gene>
    <name evidence="2" type="ORF">VTK73DRAFT_127</name>
</gene>
<dbReference type="PANTHER" id="PTHR28122">
    <property type="entry name" value="E3 UBIQUITIN-PROTEIN LIGASE SUBSTRATE RECEPTOR MMS22"/>
    <property type="match status" value="1"/>
</dbReference>
<feature type="region of interest" description="Disordered" evidence="1">
    <location>
        <begin position="577"/>
        <end position="635"/>
    </location>
</feature>
<comment type="caution">
    <text evidence="2">The sequence shown here is derived from an EMBL/GenBank/DDBJ whole genome shotgun (WGS) entry which is preliminary data.</text>
</comment>
<evidence type="ECO:0008006" key="4">
    <source>
        <dbReference type="Google" id="ProtNLM"/>
    </source>
</evidence>
<organism evidence="2 3">
    <name type="scientific">Phialemonium thermophilum</name>
    <dbReference type="NCBI Taxonomy" id="223376"/>
    <lineage>
        <taxon>Eukaryota</taxon>
        <taxon>Fungi</taxon>
        <taxon>Dikarya</taxon>
        <taxon>Ascomycota</taxon>
        <taxon>Pezizomycotina</taxon>
        <taxon>Sordariomycetes</taxon>
        <taxon>Sordariomycetidae</taxon>
        <taxon>Cephalothecales</taxon>
        <taxon>Cephalothecaceae</taxon>
        <taxon>Phialemonium</taxon>
    </lineage>
</organism>
<feature type="region of interest" description="Disordered" evidence="1">
    <location>
        <begin position="846"/>
        <end position="887"/>
    </location>
</feature>
<feature type="compositionally biased region" description="Basic and acidic residues" evidence="1">
    <location>
        <begin position="402"/>
        <end position="417"/>
    </location>
</feature>
<evidence type="ECO:0000313" key="2">
    <source>
        <dbReference type="EMBL" id="KAL1883052.1"/>
    </source>
</evidence>
<evidence type="ECO:0000256" key="1">
    <source>
        <dbReference type="SAM" id="MobiDB-lite"/>
    </source>
</evidence>
<dbReference type="InterPro" id="IPR019021">
    <property type="entry name" value="Mms22"/>
</dbReference>
<feature type="compositionally biased region" description="Acidic residues" evidence="1">
    <location>
        <begin position="445"/>
        <end position="456"/>
    </location>
</feature>
<feature type="compositionally biased region" description="Low complexity" evidence="1">
    <location>
        <begin position="72"/>
        <end position="102"/>
    </location>
</feature>
<feature type="region of interest" description="Disordered" evidence="1">
    <location>
        <begin position="478"/>
        <end position="549"/>
    </location>
</feature>
<feature type="region of interest" description="Disordered" evidence="1">
    <location>
        <begin position="231"/>
        <end position="464"/>
    </location>
</feature>
<accession>A0ABR3Y415</accession>
<dbReference type="EMBL" id="JAZHXJ010000010">
    <property type="protein sequence ID" value="KAL1883052.1"/>
    <property type="molecule type" value="Genomic_DNA"/>
</dbReference>
<dbReference type="Proteomes" id="UP001586593">
    <property type="component" value="Unassembled WGS sequence"/>
</dbReference>
<sequence length="2188" mass="243841">MRNWKELGEVPDSDEESLDNPEPEHDVHCDRTPESGQLELPSRPDVSVDGENNHLSTSKGSALDYTSLENADNVLVSSPLSSPPSDLGSVDLSAPDSALSDSRPVLAVEPLVSPRHPTSSQLQKDSPAQLFEQDEISTPYVKVTAPTSETRVAAETVQSSSRLLHRPGELGLGRHLEDNGDAVFADAVARAERSLRPRKPIQQHPYLLESVRYATFMRKHGVRPVRVVTSQGLSRRLPEEDSQDEDFQADSSQGLPTNGIPESGEDGGPMVFDGIDDEHDVLAPSSSPPEKNPTRNLQTSSQRTAEGETDDTSLVDEDFPSLDELARGLTKTPGRASTTSAKRNSSINALSNRTKRVRVEPGPQHQPSPTPRGDIWTLTSSSPEPVARPHRWRRPSLVLPTLRHDSDPVAPEHHDTGPSHPLQYPSETIDLTKAQQSSDSRESESETNLDENESGSESEVVRRHAKRIRGVLPASWLRLDQMKSTTPSKKRRQSRNHPPEQGVRRGVAVARPATPKHNPSTPFLFDSDDDAGFDPTTATPARQQDSPMAGQLSALDILLDDDCASSAMEEDIIDAMLPGLKRKQPSSHRSQSIKKRTARHREQHHQRTSQPRITEAFHSAQPLHHGRRGEIGTEGPSQRYIHKTHHKRKVQKVHQLSILDVVEPTDAQFVKIAARTARRRKDLGKSSPSRKRIDLGTRHDNLDARSVLHAWKSGRIRPRVSDSGKLREDARRRRALGEVSTNLVTSDYSRVGSDYFESDTCAASVVSPKDIGANKYDQQKTNFLRREPSGSARLGDASLRPAQLEIIETECPERTGFVAKKRTLDALYRKSRKQLVPEAVGSNEILAAAPSPEFHTARQPEQSEQESTPAQYQTRHRSNTKSRFRKQTSPKFVDISAPYIAHANDPLCENPVVLPKVVVNHTPDKLVGLGPYGTHYEYHFNIFPLDHGVFFHETTLIGQGYISKVGGAAYRDKTRQSRPSRSFIMDGRTLRWGPWDDTVSSELGIVVDWVGDQIFYPTAGVDGVPTRNRAIEGARFIVTYIIDSLNLVDDESEKSFLRRIREVFQGFLSRIQEINPVSQTSQTSRKIQADVLAHFLVGILAALQLGRAGGSAPTISPIEDTLTAMAKQCIQSLLSSGFDDVRALYGELQQLSGRERGIRRDHMVVHAWVIVIRVLENANIPRAGFWDICQPVMMKPEILAGTDAQGFETLWRNMFTLLPLCEFDDSGVLAVGSRHTAPIEGWALPQQILRRVFQLYMSNPRQGPNFNEYCRALAARCHYLVQQWGWRKCMGVIGTIFDFFGSQNLGHLRNEEVYKSPQFLEDLARNPSLTVMPEDRCFHVFLKTLGLAITRMKKFGLYKDIKNLIARTLPNHNREYLKENTIHQKELDALRNHHDLLCTLFWAAPPDLRPAIHLIEKLVVPSRSHREACIINVRTWSQLARFVVSSGEADTAFKPFMAWQTRTFQQLLDQYLGAASDIHQQLLGLSNDSRQISNSVVNSTIRRNRAVALDILYLTVKASFEVLRLASSLSTATTVLNTYQLQQLLTRLDFSSEGFDWSILLLALDMLDYYVSRVEQAAQAQYSSDSTGMTDPQAVEEAVLLLDHKLAEPFFFMCRTLLDLPRSDMEEGGSGQSLCTEKAVILSGRLACRFIDSGITRTVSYFTSRKYGLFRGLPVDLPSSQATHLSLFLATLVKHNIFDFKDIGPSLLGLWLMSIVKPRPYLLYENYLAGTLKQQNIAYVQRTVASLESVPDYSTNRAFFAAGLSFMRETLRPGGAVQRKQLGDEYSACLKLVMRKMKDDLRALKTDAAEHRQYMLFVREVVTLLKSHGVGICVVDPFFTQPSSDYSPPMEDPQLHTAGIIAYGVRLGEGESVAAPQLFHYLYNNFKIALSNDKLHEQCTILAKAMGHAHVLSFIVGKVVPAIIWATSKENNAWPLLDVYVSALSRILTRSTVPKEIGKNDIRSIAALVRNVLSWFRTLLGSNQSATSLTQLHIIVRLVEMVLLFEPSLASYLLSWPFAEDDGIVANLGDAVNSFAGFLKTATSYLEEVCHGSVHLASISLGQLPVRPLLAGAGEQDSDLVFQSGRELDPQVDGFANLIAGDVARNWDVSAVSISWRTTAGRGPAVATATQHGAAGSTYEFETGLHLVVTLRSLLRRWRLGRASEVMAISDRSRYHRLSESNRESLIF</sequence>
<dbReference type="Pfam" id="PF09462">
    <property type="entry name" value="Mus7"/>
    <property type="match status" value="1"/>
</dbReference>
<dbReference type="PANTHER" id="PTHR28122:SF1">
    <property type="entry name" value="E3 UBIQUITIN-PROTEIN LIGASE SUBSTRATE RECEPTOR MMS22"/>
    <property type="match status" value="1"/>
</dbReference>
<feature type="compositionally biased region" description="Acidic residues" evidence="1">
    <location>
        <begin position="9"/>
        <end position="21"/>
    </location>
</feature>
<feature type="compositionally biased region" description="Basic residues" evidence="1">
    <location>
        <begin position="874"/>
        <end position="887"/>
    </location>
</feature>
<reference evidence="2 3" key="1">
    <citation type="journal article" date="2024" name="Commun. Biol.">
        <title>Comparative genomic analysis of thermophilic fungi reveals convergent evolutionary adaptations and gene losses.</title>
        <authorList>
            <person name="Steindorff A.S."/>
            <person name="Aguilar-Pontes M.V."/>
            <person name="Robinson A.J."/>
            <person name="Andreopoulos B."/>
            <person name="LaButti K."/>
            <person name="Kuo A."/>
            <person name="Mondo S."/>
            <person name="Riley R."/>
            <person name="Otillar R."/>
            <person name="Haridas S."/>
            <person name="Lipzen A."/>
            <person name="Grimwood J."/>
            <person name="Schmutz J."/>
            <person name="Clum A."/>
            <person name="Reid I.D."/>
            <person name="Moisan M.C."/>
            <person name="Butler G."/>
            <person name="Nguyen T.T.M."/>
            <person name="Dewar K."/>
            <person name="Conant G."/>
            <person name="Drula E."/>
            <person name="Henrissat B."/>
            <person name="Hansel C."/>
            <person name="Singer S."/>
            <person name="Hutchinson M.I."/>
            <person name="de Vries R.P."/>
            <person name="Natvig D.O."/>
            <person name="Powell A.J."/>
            <person name="Tsang A."/>
            <person name="Grigoriev I.V."/>
        </authorList>
    </citation>
    <scope>NUCLEOTIDE SEQUENCE [LARGE SCALE GENOMIC DNA]</scope>
    <source>
        <strain evidence="2 3">ATCC 24622</strain>
    </source>
</reference>
<name>A0ABR3Y415_9PEZI</name>
<feature type="compositionally biased region" description="Basic and acidic residues" evidence="1">
    <location>
        <begin position="22"/>
        <end position="33"/>
    </location>
</feature>
<evidence type="ECO:0000313" key="3">
    <source>
        <dbReference type="Proteomes" id="UP001586593"/>
    </source>
</evidence>
<feature type="compositionally biased region" description="Acidic residues" evidence="1">
    <location>
        <begin position="307"/>
        <end position="321"/>
    </location>
</feature>
<feature type="compositionally biased region" description="Polar residues" evidence="1">
    <location>
        <begin position="536"/>
        <end position="546"/>
    </location>
</feature>
<feature type="region of interest" description="Disordered" evidence="1">
    <location>
        <begin position="1"/>
        <end position="102"/>
    </location>
</feature>
<keyword evidence="3" id="KW-1185">Reference proteome</keyword>
<protein>
    <recommendedName>
        <fullName evidence="4">Mus7/MMS22 family-domain-containing protein</fullName>
    </recommendedName>
</protein>